<feature type="compositionally biased region" description="Pro residues" evidence="1">
    <location>
        <begin position="309"/>
        <end position="329"/>
    </location>
</feature>
<sequence length="329" mass="35603">MHLRGWLGIPGLTMSSNLAAQAVLPDGPSIDRIAQVETYTAPLQPGMFADDKHVLPLLFMLRFPVFPDTPATLPMLIEHGDAQALTEGTAVPGLYHRVFADRVELHWLASVDRKVQSASLCRLTVRPDRLERGAGIVPSQLIRYVPGPDCAFAKGKLPLALVRPYPGRERVLPPAKVHATRAFSGWKVSVVSAARGAPPVNAFVEKAWGGDDAPLALNVDARDIDNATGLRGAYWEFGVPYDPRVGAVLRFTRPDMIKLYQDDAYRLAACRFTAASKGRDAPAGLPQLPEAFAWCAKQVLATGKTVPDFPRPAPPPPPMPPRPAPAPAK</sequence>
<proteinExistence type="predicted"/>
<accession>A0A031K415</accession>
<gene>
    <name evidence="2" type="ORF">BV97_01422</name>
</gene>
<dbReference type="EMBL" id="JFYZ01000003">
    <property type="protein sequence ID" value="EZP83312.1"/>
    <property type="molecule type" value="Genomic_DNA"/>
</dbReference>
<dbReference type="Proteomes" id="UP000024329">
    <property type="component" value="Unassembled WGS sequence"/>
</dbReference>
<dbReference type="AlphaFoldDB" id="A0A031K415"/>
<evidence type="ECO:0000313" key="3">
    <source>
        <dbReference type="Proteomes" id="UP000024329"/>
    </source>
</evidence>
<dbReference type="PATRIC" id="fig|158500.4.peg.1459"/>
<feature type="region of interest" description="Disordered" evidence="1">
    <location>
        <begin position="305"/>
        <end position="329"/>
    </location>
</feature>
<evidence type="ECO:0000256" key="1">
    <source>
        <dbReference type="SAM" id="MobiDB-lite"/>
    </source>
</evidence>
<name>A0A031K415_9SPHN</name>
<reference evidence="2 3" key="1">
    <citation type="submission" date="2014-03" db="EMBL/GenBank/DDBJ databases">
        <title>Whole genome sequence of Novosphingobium resinovorum KF1.</title>
        <authorList>
            <person name="Gan H.M."/>
            <person name="Gan H.Y."/>
            <person name="Chew T.H."/>
            <person name="Savka M.A."/>
        </authorList>
    </citation>
    <scope>NUCLEOTIDE SEQUENCE [LARGE SCALE GENOMIC DNA]</scope>
    <source>
        <strain evidence="2 3">KF1</strain>
    </source>
</reference>
<organism evidence="2 3">
    <name type="scientific">Novosphingobium resinovorum</name>
    <dbReference type="NCBI Taxonomy" id="158500"/>
    <lineage>
        <taxon>Bacteria</taxon>
        <taxon>Pseudomonadati</taxon>
        <taxon>Pseudomonadota</taxon>
        <taxon>Alphaproteobacteria</taxon>
        <taxon>Sphingomonadales</taxon>
        <taxon>Sphingomonadaceae</taxon>
        <taxon>Novosphingobium</taxon>
    </lineage>
</organism>
<dbReference type="RefSeq" id="WP_036524476.1">
    <property type="nucleotide sequence ID" value="NZ_JFYZ01000003.1"/>
</dbReference>
<comment type="caution">
    <text evidence="2">The sequence shown here is derived from an EMBL/GenBank/DDBJ whole genome shotgun (WGS) entry which is preliminary data.</text>
</comment>
<evidence type="ECO:0000313" key="2">
    <source>
        <dbReference type="EMBL" id="EZP83312.1"/>
    </source>
</evidence>
<protein>
    <submittedName>
        <fullName evidence="2">Uncharacterized protein</fullName>
    </submittedName>
</protein>